<dbReference type="InterPro" id="IPR004136">
    <property type="entry name" value="NMO"/>
</dbReference>
<keyword evidence="3" id="KW-0288">FMN</keyword>
<dbReference type="Proteomes" id="UP001449657">
    <property type="component" value="Chromosome"/>
</dbReference>
<sequence length="329" mass="35671">MNHPITDLLGVRHPVIMAPMFLVSNEAMVSAAIQSGIAGTFPSLNYRKEGELHAVLERLNAVRSAHPGGNYGVNLIVQKTNPLYKKHLEACVAAKVPFYITSLGNPREVIDAAHSYGAKVFCDVTNLEHAHKAAQVGADGFIAVCSGAGGHAGPYPMHILVPALRKAFPDMPVVAAGGIASGQQMASAMILGADGVSIGTRFIASPEANVSDEYKQAIVDHGMEDIVLTERLSGTPCNIINTPAAQKLGYKQSSWEKWLSRNPRTKKYFKMMVQLKGMKMLEKATKPNYYNQLWSAGQSVEMVDGIEPVATIVSNLTEEYRQSFQPFCK</sequence>
<gene>
    <name evidence="6" type="ORF">WJU22_26025</name>
</gene>
<proteinExistence type="inferred from homology"/>
<dbReference type="EMBL" id="CP150096">
    <property type="protein sequence ID" value="WZN46351.1"/>
    <property type="molecule type" value="Genomic_DNA"/>
</dbReference>
<dbReference type="SUPFAM" id="SSF51412">
    <property type="entry name" value="Inosine monophosphate dehydrogenase (IMPDH)"/>
    <property type="match status" value="1"/>
</dbReference>
<keyword evidence="5 6" id="KW-0503">Monooxygenase</keyword>
<accession>A0ABZ2Z248</accession>
<dbReference type="PANTHER" id="PTHR42747">
    <property type="entry name" value="NITRONATE MONOOXYGENASE-RELATED"/>
    <property type="match status" value="1"/>
</dbReference>
<dbReference type="CDD" id="cd04730">
    <property type="entry name" value="NPD_like"/>
    <property type="match status" value="1"/>
</dbReference>
<name>A0ABZ2Z248_9BACT</name>
<keyword evidence="7" id="KW-1185">Reference proteome</keyword>
<evidence type="ECO:0000256" key="1">
    <source>
        <dbReference type="ARBA" id="ARBA00009881"/>
    </source>
</evidence>
<evidence type="ECO:0000313" key="7">
    <source>
        <dbReference type="Proteomes" id="UP001449657"/>
    </source>
</evidence>
<evidence type="ECO:0000256" key="5">
    <source>
        <dbReference type="ARBA" id="ARBA00023033"/>
    </source>
</evidence>
<dbReference type="InterPro" id="IPR013785">
    <property type="entry name" value="Aldolase_TIM"/>
</dbReference>
<organism evidence="6 7">
    <name type="scientific">Chitinophaga caseinilytica</name>
    <dbReference type="NCBI Taxonomy" id="2267521"/>
    <lineage>
        <taxon>Bacteria</taxon>
        <taxon>Pseudomonadati</taxon>
        <taxon>Bacteroidota</taxon>
        <taxon>Chitinophagia</taxon>
        <taxon>Chitinophagales</taxon>
        <taxon>Chitinophagaceae</taxon>
        <taxon>Chitinophaga</taxon>
    </lineage>
</organism>
<keyword evidence="2" id="KW-0285">Flavoprotein</keyword>
<protein>
    <submittedName>
        <fullName evidence="6">Nitronate monooxygenase</fullName>
        <ecNumber evidence="6">1.13.12.-</ecNumber>
    </submittedName>
</protein>
<dbReference type="Pfam" id="PF03060">
    <property type="entry name" value="NMO"/>
    <property type="match status" value="1"/>
</dbReference>
<dbReference type="GO" id="GO:0004497">
    <property type="term" value="F:monooxygenase activity"/>
    <property type="evidence" value="ECO:0007669"/>
    <property type="project" value="UniProtKB-KW"/>
</dbReference>
<dbReference type="EC" id="1.13.12.-" evidence="6"/>
<evidence type="ECO:0000256" key="4">
    <source>
        <dbReference type="ARBA" id="ARBA00023002"/>
    </source>
</evidence>
<evidence type="ECO:0000256" key="3">
    <source>
        <dbReference type="ARBA" id="ARBA00022643"/>
    </source>
</evidence>
<evidence type="ECO:0000313" key="6">
    <source>
        <dbReference type="EMBL" id="WZN46351.1"/>
    </source>
</evidence>
<keyword evidence="4 6" id="KW-0560">Oxidoreductase</keyword>
<dbReference type="PANTHER" id="PTHR42747:SF4">
    <property type="entry name" value="BLR1330 PROTEIN"/>
    <property type="match status" value="1"/>
</dbReference>
<evidence type="ECO:0000256" key="2">
    <source>
        <dbReference type="ARBA" id="ARBA00022630"/>
    </source>
</evidence>
<comment type="similarity">
    <text evidence="1">Belongs to the nitronate monooxygenase family. NMO class I subfamily.</text>
</comment>
<dbReference type="Gene3D" id="3.20.20.70">
    <property type="entry name" value="Aldolase class I"/>
    <property type="match status" value="1"/>
</dbReference>
<dbReference type="RefSeq" id="WP_341841076.1">
    <property type="nucleotide sequence ID" value="NZ_CP149792.1"/>
</dbReference>
<reference evidence="6 7" key="1">
    <citation type="submission" date="2024-03" db="EMBL/GenBank/DDBJ databases">
        <title>Chitinophaga caseinilytica sp. nov., a casein hydrolysing bacterium isolated from forest soil.</title>
        <authorList>
            <person name="Lee D.S."/>
            <person name="Han D.M."/>
            <person name="Baek J.H."/>
            <person name="Choi D.G."/>
            <person name="Jeon J.H."/>
            <person name="Jeon C.O."/>
        </authorList>
    </citation>
    <scope>NUCLEOTIDE SEQUENCE [LARGE SCALE GENOMIC DNA]</scope>
    <source>
        <strain evidence="6 7">KACC 19118</strain>
    </source>
</reference>